<feature type="transmembrane region" description="Helical" evidence="2">
    <location>
        <begin position="7"/>
        <end position="26"/>
    </location>
</feature>
<dbReference type="EMBL" id="JAJOMB010000029">
    <property type="protein sequence ID" value="MCD5316367.1"/>
    <property type="molecule type" value="Genomic_DNA"/>
</dbReference>
<keyword evidence="4" id="KW-1185">Reference proteome</keyword>
<accession>A0A9X1NJX7</accession>
<evidence type="ECO:0000313" key="3">
    <source>
        <dbReference type="EMBL" id="MCD5316367.1"/>
    </source>
</evidence>
<feature type="compositionally biased region" description="Gly residues" evidence="1">
    <location>
        <begin position="95"/>
        <end position="106"/>
    </location>
</feature>
<dbReference type="AlphaFoldDB" id="A0A9X1NJX7"/>
<proteinExistence type="predicted"/>
<sequence length="106" mass="10746">MNTIRKWALRVLGFGLVGALAVWAWCAAGGELLPGLVGTAVLMGGAILCRDRSAGRGPSRRVARPGSPAAGSRRDQMYQPGNGVIHNVPVYSDGLSGGADGGGSSN</sequence>
<feature type="region of interest" description="Disordered" evidence="1">
    <location>
        <begin position="54"/>
        <end position="106"/>
    </location>
</feature>
<dbReference type="Proteomes" id="UP001138997">
    <property type="component" value="Unassembled WGS sequence"/>
</dbReference>
<keyword evidence="2" id="KW-0812">Transmembrane</keyword>
<organism evidence="3 4">
    <name type="scientific">Kineosporia babensis</name>
    <dbReference type="NCBI Taxonomy" id="499548"/>
    <lineage>
        <taxon>Bacteria</taxon>
        <taxon>Bacillati</taxon>
        <taxon>Actinomycetota</taxon>
        <taxon>Actinomycetes</taxon>
        <taxon>Kineosporiales</taxon>
        <taxon>Kineosporiaceae</taxon>
        <taxon>Kineosporia</taxon>
    </lineage>
</organism>
<dbReference type="RefSeq" id="WP_231449219.1">
    <property type="nucleotide sequence ID" value="NZ_JAJOMB010000029.1"/>
</dbReference>
<name>A0A9X1NJX7_9ACTN</name>
<reference evidence="3" key="1">
    <citation type="submission" date="2021-11" db="EMBL/GenBank/DDBJ databases">
        <title>Streptomyces corallinus and Kineosporia corallina sp. nov., two new coral-derived marine actinobacteria.</title>
        <authorList>
            <person name="Buangrab K."/>
            <person name="Sutthacheep M."/>
            <person name="Yeemin T."/>
            <person name="Harunari E."/>
            <person name="Igarashi Y."/>
            <person name="Sripreechasak P."/>
            <person name="Kanchanasin P."/>
            <person name="Tanasupawat S."/>
            <person name="Phongsopitanun W."/>
        </authorList>
    </citation>
    <scope>NUCLEOTIDE SEQUENCE</scope>
    <source>
        <strain evidence="3">JCM 31032</strain>
    </source>
</reference>
<evidence type="ECO:0000256" key="2">
    <source>
        <dbReference type="SAM" id="Phobius"/>
    </source>
</evidence>
<evidence type="ECO:0000256" key="1">
    <source>
        <dbReference type="SAM" id="MobiDB-lite"/>
    </source>
</evidence>
<comment type="caution">
    <text evidence="3">The sequence shown here is derived from an EMBL/GenBank/DDBJ whole genome shotgun (WGS) entry which is preliminary data.</text>
</comment>
<evidence type="ECO:0000313" key="4">
    <source>
        <dbReference type="Proteomes" id="UP001138997"/>
    </source>
</evidence>
<gene>
    <name evidence="3" type="ORF">LR394_36265</name>
</gene>
<protein>
    <submittedName>
        <fullName evidence="3">Uncharacterized protein</fullName>
    </submittedName>
</protein>
<keyword evidence="2" id="KW-1133">Transmembrane helix</keyword>
<keyword evidence="2" id="KW-0472">Membrane</keyword>